<sequence>MISICKQNTTSAECKQWMSDIFAHCNRLLANKHLELWNEWWLNKQPVPHYHIPHLMSAYDCKNLMKEMENDDNPSIPVIQRFDIEDMDLGWRIVLVVLVVCLALCIIGPMVWLLNRTLRRIALPNFKDCERQGYGSGSPRSFISFGKPFQPQTRFGPYRKKKIVVPHGAYRASKQ</sequence>
<gene>
    <name evidence="2" type="primary">Dgri\GH15598</name>
    <name evidence="2" type="ORF">Dgri_GH15598</name>
</gene>
<evidence type="ECO:0000313" key="2">
    <source>
        <dbReference type="EMBL" id="EDV91177.1"/>
    </source>
</evidence>
<protein>
    <submittedName>
        <fullName evidence="2">GH15598</fullName>
    </submittedName>
</protein>
<dbReference type="HOGENOM" id="CLU_1350167_0_0_1"/>
<dbReference type="AlphaFoldDB" id="B4JUK7"/>
<dbReference type="InParanoid" id="B4JUK7"/>
<keyword evidence="3" id="KW-1185">Reference proteome</keyword>
<keyword evidence="1" id="KW-0812">Transmembrane</keyword>
<evidence type="ECO:0000313" key="3">
    <source>
        <dbReference type="Proteomes" id="UP000001070"/>
    </source>
</evidence>
<dbReference type="OrthoDB" id="7869105at2759"/>
<dbReference type="Proteomes" id="UP000001070">
    <property type="component" value="Unassembled WGS sequence"/>
</dbReference>
<reference evidence="2 3" key="1">
    <citation type="journal article" date="2007" name="Nature">
        <title>Evolution of genes and genomes on the Drosophila phylogeny.</title>
        <authorList>
            <consortium name="Drosophila 12 Genomes Consortium"/>
            <person name="Clark A.G."/>
            <person name="Eisen M.B."/>
            <person name="Smith D.R."/>
            <person name="Bergman C.M."/>
            <person name="Oliver B."/>
            <person name="Markow T.A."/>
            <person name="Kaufman T.C."/>
            <person name="Kellis M."/>
            <person name="Gelbart W."/>
            <person name="Iyer V.N."/>
            <person name="Pollard D.A."/>
            <person name="Sackton T.B."/>
            <person name="Larracuente A.M."/>
            <person name="Singh N.D."/>
            <person name="Abad J.P."/>
            <person name="Abt D.N."/>
            <person name="Adryan B."/>
            <person name="Aguade M."/>
            <person name="Akashi H."/>
            <person name="Anderson W.W."/>
            <person name="Aquadro C.F."/>
            <person name="Ardell D.H."/>
            <person name="Arguello R."/>
            <person name="Artieri C.G."/>
            <person name="Barbash D.A."/>
            <person name="Barker D."/>
            <person name="Barsanti P."/>
            <person name="Batterham P."/>
            <person name="Batzoglou S."/>
            <person name="Begun D."/>
            <person name="Bhutkar A."/>
            <person name="Blanco E."/>
            <person name="Bosak S.A."/>
            <person name="Bradley R.K."/>
            <person name="Brand A.D."/>
            <person name="Brent M.R."/>
            <person name="Brooks A.N."/>
            <person name="Brown R.H."/>
            <person name="Butlin R.K."/>
            <person name="Caggese C."/>
            <person name="Calvi B.R."/>
            <person name="Bernardo de Carvalho A."/>
            <person name="Caspi A."/>
            <person name="Castrezana S."/>
            <person name="Celniker S.E."/>
            <person name="Chang J.L."/>
            <person name="Chapple C."/>
            <person name="Chatterji S."/>
            <person name="Chinwalla A."/>
            <person name="Civetta A."/>
            <person name="Clifton S.W."/>
            <person name="Comeron J.M."/>
            <person name="Costello J.C."/>
            <person name="Coyne J.A."/>
            <person name="Daub J."/>
            <person name="David R.G."/>
            <person name="Delcher A.L."/>
            <person name="Delehaunty K."/>
            <person name="Do C.B."/>
            <person name="Ebling H."/>
            <person name="Edwards K."/>
            <person name="Eickbush T."/>
            <person name="Evans J.D."/>
            <person name="Filipski A."/>
            <person name="Findeiss S."/>
            <person name="Freyhult E."/>
            <person name="Fulton L."/>
            <person name="Fulton R."/>
            <person name="Garcia A.C."/>
            <person name="Gardiner A."/>
            <person name="Garfield D.A."/>
            <person name="Garvin B.E."/>
            <person name="Gibson G."/>
            <person name="Gilbert D."/>
            <person name="Gnerre S."/>
            <person name="Godfrey J."/>
            <person name="Good R."/>
            <person name="Gotea V."/>
            <person name="Gravely B."/>
            <person name="Greenberg A.J."/>
            <person name="Griffiths-Jones S."/>
            <person name="Gross S."/>
            <person name="Guigo R."/>
            <person name="Gustafson E.A."/>
            <person name="Haerty W."/>
            <person name="Hahn M.W."/>
            <person name="Halligan D.L."/>
            <person name="Halpern A.L."/>
            <person name="Halter G.M."/>
            <person name="Han M.V."/>
            <person name="Heger A."/>
            <person name="Hillier L."/>
            <person name="Hinrichs A.S."/>
            <person name="Holmes I."/>
            <person name="Hoskins R.A."/>
            <person name="Hubisz M.J."/>
            <person name="Hultmark D."/>
            <person name="Huntley M.A."/>
            <person name="Jaffe D.B."/>
            <person name="Jagadeeshan S."/>
            <person name="Jeck W.R."/>
            <person name="Johnson J."/>
            <person name="Jones C.D."/>
            <person name="Jordan W.C."/>
            <person name="Karpen G.H."/>
            <person name="Kataoka E."/>
            <person name="Keightley P.D."/>
            <person name="Kheradpour P."/>
            <person name="Kirkness E.F."/>
            <person name="Koerich L.B."/>
            <person name="Kristiansen K."/>
            <person name="Kudrna D."/>
            <person name="Kulathinal R.J."/>
            <person name="Kumar S."/>
            <person name="Kwok R."/>
            <person name="Lander E."/>
            <person name="Langley C.H."/>
            <person name="Lapoint R."/>
            <person name="Lazzaro B.P."/>
            <person name="Lee S.J."/>
            <person name="Levesque L."/>
            <person name="Li R."/>
            <person name="Lin C.F."/>
            <person name="Lin M.F."/>
            <person name="Lindblad-Toh K."/>
            <person name="Llopart A."/>
            <person name="Long M."/>
            <person name="Low L."/>
            <person name="Lozovsky E."/>
            <person name="Lu J."/>
            <person name="Luo M."/>
            <person name="Machado C.A."/>
            <person name="Makalowski W."/>
            <person name="Marzo M."/>
            <person name="Matsuda M."/>
            <person name="Matzkin L."/>
            <person name="McAllister B."/>
            <person name="McBride C.S."/>
            <person name="McKernan B."/>
            <person name="McKernan K."/>
            <person name="Mendez-Lago M."/>
            <person name="Minx P."/>
            <person name="Mollenhauer M.U."/>
            <person name="Montooth K."/>
            <person name="Mount S.M."/>
            <person name="Mu X."/>
            <person name="Myers E."/>
            <person name="Negre B."/>
            <person name="Newfeld S."/>
            <person name="Nielsen R."/>
            <person name="Noor M.A."/>
            <person name="O'Grady P."/>
            <person name="Pachter L."/>
            <person name="Papaceit M."/>
            <person name="Parisi M.J."/>
            <person name="Parisi M."/>
            <person name="Parts L."/>
            <person name="Pedersen J.S."/>
            <person name="Pesole G."/>
            <person name="Phillippy A.M."/>
            <person name="Ponting C.P."/>
            <person name="Pop M."/>
            <person name="Porcelli D."/>
            <person name="Powell J.R."/>
            <person name="Prohaska S."/>
            <person name="Pruitt K."/>
            <person name="Puig M."/>
            <person name="Quesneville H."/>
            <person name="Ram K.R."/>
            <person name="Rand D."/>
            <person name="Rasmussen M.D."/>
            <person name="Reed L.K."/>
            <person name="Reenan R."/>
            <person name="Reily A."/>
            <person name="Remington K.A."/>
            <person name="Rieger T.T."/>
            <person name="Ritchie M.G."/>
            <person name="Robin C."/>
            <person name="Rogers Y.H."/>
            <person name="Rohde C."/>
            <person name="Rozas J."/>
            <person name="Rubenfield M.J."/>
            <person name="Ruiz A."/>
            <person name="Russo S."/>
            <person name="Salzberg S.L."/>
            <person name="Sanchez-Gracia A."/>
            <person name="Saranga D.J."/>
            <person name="Sato H."/>
            <person name="Schaeffer S.W."/>
            <person name="Schatz M.C."/>
            <person name="Schlenke T."/>
            <person name="Schwartz R."/>
            <person name="Segarra C."/>
            <person name="Singh R.S."/>
            <person name="Sirot L."/>
            <person name="Sirota M."/>
            <person name="Sisneros N.B."/>
            <person name="Smith C.D."/>
            <person name="Smith T.F."/>
            <person name="Spieth J."/>
            <person name="Stage D.E."/>
            <person name="Stark A."/>
            <person name="Stephan W."/>
            <person name="Strausberg R.L."/>
            <person name="Strempel S."/>
            <person name="Sturgill D."/>
            <person name="Sutton G."/>
            <person name="Sutton G.G."/>
            <person name="Tao W."/>
            <person name="Teichmann S."/>
            <person name="Tobari Y.N."/>
            <person name="Tomimura Y."/>
            <person name="Tsolas J.M."/>
            <person name="Valente V.L."/>
            <person name="Venter E."/>
            <person name="Venter J.C."/>
            <person name="Vicario S."/>
            <person name="Vieira F.G."/>
            <person name="Vilella A.J."/>
            <person name="Villasante A."/>
            <person name="Walenz B."/>
            <person name="Wang J."/>
            <person name="Wasserman M."/>
            <person name="Watts T."/>
            <person name="Wilson D."/>
            <person name="Wilson R.K."/>
            <person name="Wing R.A."/>
            <person name="Wolfner M.F."/>
            <person name="Wong A."/>
            <person name="Wong G.K."/>
            <person name="Wu C.I."/>
            <person name="Wu G."/>
            <person name="Yamamoto D."/>
            <person name="Yang H.P."/>
            <person name="Yang S.P."/>
            <person name="Yorke J.A."/>
            <person name="Yoshida K."/>
            <person name="Zdobnov E."/>
            <person name="Zhang P."/>
            <person name="Zhang Y."/>
            <person name="Zimin A.V."/>
            <person name="Baldwin J."/>
            <person name="Abdouelleil A."/>
            <person name="Abdulkadir J."/>
            <person name="Abebe A."/>
            <person name="Abera B."/>
            <person name="Abreu J."/>
            <person name="Acer S.C."/>
            <person name="Aftuck L."/>
            <person name="Alexander A."/>
            <person name="An P."/>
            <person name="Anderson E."/>
            <person name="Anderson S."/>
            <person name="Arachi H."/>
            <person name="Azer M."/>
            <person name="Bachantsang P."/>
            <person name="Barry A."/>
            <person name="Bayul T."/>
            <person name="Berlin A."/>
            <person name="Bessette D."/>
            <person name="Bloom T."/>
            <person name="Blye J."/>
            <person name="Boguslavskiy L."/>
            <person name="Bonnet C."/>
            <person name="Boukhgalter B."/>
            <person name="Bourzgui I."/>
            <person name="Brown A."/>
            <person name="Cahill P."/>
            <person name="Channer S."/>
            <person name="Cheshatsang Y."/>
            <person name="Chuda L."/>
            <person name="Citroen M."/>
            <person name="Collymore A."/>
            <person name="Cooke P."/>
            <person name="Costello M."/>
            <person name="D'Aco K."/>
            <person name="Daza R."/>
            <person name="De Haan G."/>
            <person name="DeGray S."/>
            <person name="DeMaso C."/>
            <person name="Dhargay N."/>
            <person name="Dooley K."/>
            <person name="Dooley E."/>
            <person name="Doricent M."/>
            <person name="Dorje P."/>
            <person name="Dorjee K."/>
            <person name="Dupes A."/>
            <person name="Elong R."/>
            <person name="Falk J."/>
            <person name="Farina A."/>
            <person name="Faro S."/>
            <person name="Ferguson D."/>
            <person name="Fisher S."/>
            <person name="Foley C.D."/>
            <person name="Franke A."/>
            <person name="Friedrich D."/>
            <person name="Gadbois L."/>
            <person name="Gearin G."/>
            <person name="Gearin C.R."/>
            <person name="Giannoukos G."/>
            <person name="Goode T."/>
            <person name="Graham J."/>
            <person name="Grandbois E."/>
            <person name="Grewal S."/>
            <person name="Gyaltsen K."/>
            <person name="Hafez N."/>
            <person name="Hagos B."/>
            <person name="Hall J."/>
            <person name="Henson C."/>
            <person name="Hollinger A."/>
            <person name="Honan T."/>
            <person name="Huard M.D."/>
            <person name="Hughes L."/>
            <person name="Hurhula B."/>
            <person name="Husby M.E."/>
            <person name="Kamat A."/>
            <person name="Kanga B."/>
            <person name="Kashin S."/>
            <person name="Khazanovich D."/>
            <person name="Kisner P."/>
            <person name="Lance K."/>
            <person name="Lara M."/>
            <person name="Lee W."/>
            <person name="Lennon N."/>
            <person name="Letendre F."/>
            <person name="LeVine R."/>
            <person name="Lipovsky A."/>
            <person name="Liu X."/>
            <person name="Liu J."/>
            <person name="Liu S."/>
            <person name="Lokyitsang T."/>
            <person name="Lokyitsang Y."/>
            <person name="Lubonja R."/>
            <person name="Lui A."/>
            <person name="MacDonald P."/>
            <person name="Magnisalis V."/>
            <person name="Maru K."/>
            <person name="Matthews C."/>
            <person name="McCusker W."/>
            <person name="McDonough S."/>
            <person name="Mehta T."/>
            <person name="Meldrim J."/>
            <person name="Meneus L."/>
            <person name="Mihai O."/>
            <person name="Mihalev A."/>
            <person name="Mihova T."/>
            <person name="Mittelman R."/>
            <person name="Mlenga V."/>
            <person name="Montmayeur A."/>
            <person name="Mulrain L."/>
            <person name="Navidi A."/>
            <person name="Naylor J."/>
            <person name="Negash T."/>
            <person name="Nguyen T."/>
            <person name="Nguyen N."/>
            <person name="Nicol R."/>
            <person name="Norbu C."/>
            <person name="Norbu N."/>
            <person name="Novod N."/>
            <person name="O'Neill B."/>
            <person name="Osman S."/>
            <person name="Markiewicz E."/>
            <person name="Oyono O.L."/>
            <person name="Patti C."/>
            <person name="Phunkhang P."/>
            <person name="Pierre F."/>
            <person name="Priest M."/>
            <person name="Raghuraman S."/>
            <person name="Rege F."/>
            <person name="Reyes R."/>
            <person name="Rise C."/>
            <person name="Rogov P."/>
            <person name="Ross K."/>
            <person name="Ryan E."/>
            <person name="Settipalli S."/>
            <person name="Shea T."/>
            <person name="Sherpa N."/>
            <person name="Shi L."/>
            <person name="Shih D."/>
            <person name="Sparrow T."/>
            <person name="Spaulding J."/>
            <person name="Stalker J."/>
            <person name="Stange-Thomann N."/>
            <person name="Stavropoulos S."/>
            <person name="Stone C."/>
            <person name="Strader C."/>
            <person name="Tesfaye S."/>
            <person name="Thomson T."/>
            <person name="Thoulutsang Y."/>
            <person name="Thoulutsang D."/>
            <person name="Topham K."/>
            <person name="Topping I."/>
            <person name="Tsamla T."/>
            <person name="Vassiliev H."/>
            <person name="Vo A."/>
            <person name="Wangchuk T."/>
            <person name="Wangdi T."/>
            <person name="Weiand M."/>
            <person name="Wilkinson J."/>
            <person name="Wilson A."/>
            <person name="Yadav S."/>
            <person name="Young G."/>
            <person name="Yu Q."/>
            <person name="Zembek L."/>
            <person name="Zhong D."/>
            <person name="Zimmer A."/>
            <person name="Zwirko Z."/>
            <person name="Jaffe D.B."/>
            <person name="Alvarez P."/>
            <person name="Brockman W."/>
            <person name="Butler J."/>
            <person name="Chin C."/>
            <person name="Gnerre S."/>
            <person name="Grabherr M."/>
            <person name="Kleber M."/>
            <person name="Mauceli E."/>
            <person name="MacCallum I."/>
        </authorList>
    </citation>
    <scope>NUCLEOTIDE SEQUENCE [LARGE SCALE GENOMIC DNA]</scope>
    <source>
        <strain evidence="3">Tucson 15287-2541.00</strain>
    </source>
</reference>
<keyword evidence="1" id="KW-1133">Transmembrane helix</keyword>
<feature type="transmembrane region" description="Helical" evidence="1">
    <location>
        <begin position="89"/>
        <end position="114"/>
    </location>
</feature>
<dbReference type="EMBL" id="CH916374">
    <property type="protein sequence ID" value="EDV91177.1"/>
    <property type="molecule type" value="Genomic_DNA"/>
</dbReference>
<dbReference type="eggNOG" id="ENOG502T99T">
    <property type="taxonomic scope" value="Eukaryota"/>
</dbReference>
<dbReference type="OMA" id="CEYQGAG"/>
<evidence type="ECO:0000256" key="1">
    <source>
        <dbReference type="SAM" id="Phobius"/>
    </source>
</evidence>
<proteinExistence type="predicted"/>
<accession>B4JUK7</accession>
<organism evidence="3">
    <name type="scientific">Drosophila grimshawi</name>
    <name type="common">Hawaiian fruit fly</name>
    <name type="synonym">Idiomyia grimshawi</name>
    <dbReference type="NCBI Taxonomy" id="7222"/>
    <lineage>
        <taxon>Eukaryota</taxon>
        <taxon>Metazoa</taxon>
        <taxon>Ecdysozoa</taxon>
        <taxon>Arthropoda</taxon>
        <taxon>Hexapoda</taxon>
        <taxon>Insecta</taxon>
        <taxon>Pterygota</taxon>
        <taxon>Neoptera</taxon>
        <taxon>Endopterygota</taxon>
        <taxon>Diptera</taxon>
        <taxon>Brachycera</taxon>
        <taxon>Muscomorpha</taxon>
        <taxon>Ephydroidea</taxon>
        <taxon>Drosophilidae</taxon>
        <taxon>Drosophila</taxon>
        <taxon>Hawaiian Drosophila</taxon>
    </lineage>
</organism>
<name>B4JUK7_DROGR</name>
<keyword evidence="1" id="KW-0472">Membrane</keyword>
<dbReference type="PhylomeDB" id="B4JUK7"/>